<comment type="caution">
    <text evidence="1">The sequence shown here is derived from an EMBL/GenBank/DDBJ whole genome shotgun (WGS) entry which is preliminary data.</text>
</comment>
<accession>A0A1F6C5G2</accession>
<evidence type="ECO:0000313" key="2">
    <source>
        <dbReference type="Proteomes" id="UP000178249"/>
    </source>
</evidence>
<gene>
    <name evidence="1" type="ORF">A2841_01850</name>
</gene>
<protein>
    <submittedName>
        <fullName evidence="1">Uncharacterized protein</fullName>
    </submittedName>
</protein>
<proteinExistence type="predicted"/>
<name>A0A1F6C5G2_9BACT</name>
<reference evidence="1 2" key="1">
    <citation type="journal article" date="2016" name="Nat. Commun.">
        <title>Thousands of microbial genomes shed light on interconnected biogeochemical processes in an aquifer system.</title>
        <authorList>
            <person name="Anantharaman K."/>
            <person name="Brown C.T."/>
            <person name="Hug L.A."/>
            <person name="Sharon I."/>
            <person name="Castelle C.J."/>
            <person name="Probst A.J."/>
            <person name="Thomas B.C."/>
            <person name="Singh A."/>
            <person name="Wilkins M.J."/>
            <person name="Karaoz U."/>
            <person name="Brodie E.L."/>
            <person name="Williams K.H."/>
            <person name="Hubbard S.S."/>
            <person name="Banfield J.F."/>
        </authorList>
    </citation>
    <scope>NUCLEOTIDE SEQUENCE [LARGE SCALE GENOMIC DNA]</scope>
</reference>
<dbReference type="Proteomes" id="UP000178249">
    <property type="component" value="Unassembled WGS sequence"/>
</dbReference>
<organism evidence="1 2">
    <name type="scientific">Candidatus Kaiserbacteria bacterium RIFCSPHIGHO2_01_FULL_48_10</name>
    <dbReference type="NCBI Taxonomy" id="1798476"/>
    <lineage>
        <taxon>Bacteria</taxon>
        <taxon>Candidatus Kaiseribacteriota</taxon>
    </lineage>
</organism>
<dbReference type="AlphaFoldDB" id="A0A1F6C5G2"/>
<sequence length="92" mass="10187">MDYTSDPSSNQHPNVHDFEQLETIYGHVDSSTTVGAAINTLRGLANTLSTPEEQGDSEWGKAVHFDASGRPNVFEKDLRAGEKVITHVFWVE</sequence>
<evidence type="ECO:0000313" key="1">
    <source>
        <dbReference type="EMBL" id="OGG44396.1"/>
    </source>
</evidence>
<dbReference type="EMBL" id="MFKP01000010">
    <property type="protein sequence ID" value="OGG44396.1"/>
    <property type="molecule type" value="Genomic_DNA"/>
</dbReference>